<feature type="transmembrane region" description="Helical" evidence="1">
    <location>
        <begin position="21"/>
        <end position="41"/>
    </location>
</feature>
<evidence type="ECO:0000313" key="3">
    <source>
        <dbReference type="Proteomes" id="UP001596101"/>
    </source>
</evidence>
<dbReference type="Proteomes" id="UP001596101">
    <property type="component" value="Unassembled WGS sequence"/>
</dbReference>
<dbReference type="EMBL" id="JBHSMR010000004">
    <property type="protein sequence ID" value="MFC5477194.1"/>
    <property type="molecule type" value="Genomic_DNA"/>
</dbReference>
<gene>
    <name evidence="2" type="ORF">ACFPQ5_03265</name>
</gene>
<comment type="caution">
    <text evidence="2">The sequence shown here is derived from an EMBL/GenBank/DDBJ whole genome shotgun (WGS) entry which is preliminary data.</text>
</comment>
<evidence type="ECO:0000313" key="2">
    <source>
        <dbReference type="EMBL" id="MFC5477194.1"/>
    </source>
</evidence>
<keyword evidence="3" id="KW-1185">Reference proteome</keyword>
<evidence type="ECO:0000256" key="1">
    <source>
        <dbReference type="SAM" id="Phobius"/>
    </source>
</evidence>
<organism evidence="2 3">
    <name type="scientific">Massilia suwonensis</name>
    <dbReference type="NCBI Taxonomy" id="648895"/>
    <lineage>
        <taxon>Bacteria</taxon>
        <taxon>Pseudomonadati</taxon>
        <taxon>Pseudomonadota</taxon>
        <taxon>Betaproteobacteria</taxon>
        <taxon>Burkholderiales</taxon>
        <taxon>Oxalobacteraceae</taxon>
        <taxon>Telluria group</taxon>
        <taxon>Massilia</taxon>
    </lineage>
</organism>
<sequence>MGYRHSIDLYVAMLRRSERNAIGYSFLALFLLILAFVATGIGGDGTGQFSALVEPVRSTVGLFLLCGSGLSIVAATWFNSRYVYFVKWPERFE</sequence>
<protein>
    <recommendedName>
        <fullName evidence="4">DUF1206 domain-containing protein</fullName>
    </recommendedName>
</protein>
<reference evidence="3" key="1">
    <citation type="journal article" date="2019" name="Int. J. Syst. Evol. Microbiol.">
        <title>The Global Catalogue of Microorganisms (GCM) 10K type strain sequencing project: providing services to taxonomists for standard genome sequencing and annotation.</title>
        <authorList>
            <consortium name="The Broad Institute Genomics Platform"/>
            <consortium name="The Broad Institute Genome Sequencing Center for Infectious Disease"/>
            <person name="Wu L."/>
            <person name="Ma J."/>
        </authorList>
    </citation>
    <scope>NUCLEOTIDE SEQUENCE [LARGE SCALE GENOMIC DNA]</scope>
    <source>
        <strain evidence="3">CCUG 43111</strain>
    </source>
</reference>
<feature type="transmembrane region" description="Helical" evidence="1">
    <location>
        <begin position="61"/>
        <end position="78"/>
    </location>
</feature>
<keyword evidence="1" id="KW-0472">Membrane</keyword>
<accession>A0ABW0MG44</accession>
<keyword evidence="1" id="KW-0812">Transmembrane</keyword>
<keyword evidence="1" id="KW-1133">Transmembrane helix</keyword>
<dbReference type="RefSeq" id="WP_379751827.1">
    <property type="nucleotide sequence ID" value="NZ_JBHSMR010000004.1"/>
</dbReference>
<proteinExistence type="predicted"/>
<evidence type="ECO:0008006" key="4">
    <source>
        <dbReference type="Google" id="ProtNLM"/>
    </source>
</evidence>
<name>A0ABW0MG44_9BURK</name>